<dbReference type="EMBL" id="CAJOBB010005288">
    <property type="protein sequence ID" value="CAF4123017.1"/>
    <property type="molecule type" value="Genomic_DNA"/>
</dbReference>
<evidence type="ECO:0000313" key="2">
    <source>
        <dbReference type="EMBL" id="CAF4123017.1"/>
    </source>
</evidence>
<organism evidence="2 3">
    <name type="scientific">Adineta steineri</name>
    <dbReference type="NCBI Taxonomy" id="433720"/>
    <lineage>
        <taxon>Eukaryota</taxon>
        <taxon>Metazoa</taxon>
        <taxon>Spiralia</taxon>
        <taxon>Gnathifera</taxon>
        <taxon>Rotifera</taxon>
        <taxon>Eurotatoria</taxon>
        <taxon>Bdelloidea</taxon>
        <taxon>Adinetida</taxon>
        <taxon>Adinetidae</taxon>
        <taxon>Adineta</taxon>
    </lineage>
</organism>
<feature type="region of interest" description="Disordered" evidence="1">
    <location>
        <begin position="64"/>
        <end position="173"/>
    </location>
</feature>
<gene>
    <name evidence="2" type="ORF">KXQ929_LOCUS35754</name>
</gene>
<comment type="caution">
    <text evidence="2">The sequence shown here is derived from an EMBL/GenBank/DDBJ whole genome shotgun (WGS) entry which is preliminary data.</text>
</comment>
<dbReference type="PANTHER" id="PTHR46579">
    <property type="entry name" value="F5/8 TYPE C DOMAIN-CONTAINING PROTEIN-RELATED"/>
    <property type="match status" value="1"/>
</dbReference>
<dbReference type="PANTHER" id="PTHR46579:SF1">
    <property type="entry name" value="F5_8 TYPE C DOMAIN-CONTAINING PROTEIN"/>
    <property type="match status" value="1"/>
</dbReference>
<feature type="compositionally biased region" description="Basic and acidic residues" evidence="1">
    <location>
        <begin position="123"/>
        <end position="137"/>
    </location>
</feature>
<accession>A0A819WJ62</accession>
<evidence type="ECO:0000313" key="3">
    <source>
        <dbReference type="Proteomes" id="UP000663868"/>
    </source>
</evidence>
<feature type="compositionally biased region" description="Acidic residues" evidence="1">
    <location>
        <begin position="64"/>
        <end position="76"/>
    </location>
</feature>
<feature type="region of interest" description="Disordered" evidence="1">
    <location>
        <begin position="378"/>
        <end position="399"/>
    </location>
</feature>
<protein>
    <submittedName>
        <fullName evidence="2">Uncharacterized protein</fullName>
    </submittedName>
</protein>
<feature type="compositionally biased region" description="Polar residues" evidence="1">
    <location>
        <begin position="113"/>
        <end position="122"/>
    </location>
</feature>
<name>A0A819WJ62_9BILA</name>
<dbReference type="Proteomes" id="UP000663868">
    <property type="component" value="Unassembled WGS sequence"/>
</dbReference>
<dbReference type="InterPro" id="IPR004242">
    <property type="entry name" value="Transposase_21"/>
</dbReference>
<reference evidence="2" key="1">
    <citation type="submission" date="2021-02" db="EMBL/GenBank/DDBJ databases">
        <authorList>
            <person name="Nowell W R."/>
        </authorList>
    </citation>
    <scope>NUCLEOTIDE SEQUENCE</scope>
</reference>
<evidence type="ECO:0000256" key="1">
    <source>
        <dbReference type="SAM" id="MobiDB-lite"/>
    </source>
</evidence>
<sequence>MAGKMKKKFEACVLRTVADELNVVEWNRLLTTADKNKLGVGSPVGYKVLNKTIRGTILVVDVELPNESDDDEDDEASNDKDSSDLIDEASSESENDALEIAEEEEQSGDAHESQSIAPQQMKVSDEKNKNQLKKLKEIPSNNNNNNNNDEGQPVPNRLSQKRSLPDDEIGPPPKRTLISLARLQELEVEISRLKKQIEKFRREWMPRPTDPAIIRFFIFMGELFSSGGEGAEERGDKLLNACSILNVAEEDLKKWQKLNGTKTARTIVRAFYPPNTRANVITDDIDLNFRQAIHDVVNIYHGMEGLTPGQINEMNECERINEDSHQDQADSIGINVNDLSDSASDSLNDASSAIVSPSHYHSSLHSINCSPASFKSQAVDEPSISEDEPDTSSTHSDARARPIEKIDIAAALISIKTRHSLSAVCVNDICLLLKLLNVPNAPHSWFHVKQAFNNSSIVLLSRNQKWICSACKNASNDMFTCSNDSCKWLFAPPAPIPNYFYTFDILEQISLILATTDDLILPICTKRTHNSMLSMKDIVDGKSYRKILREETEPFLSLTMSTDGVQPFNSAEKSIWPVTLVINEINRKKRFCFQNIILGGIWPGPSKPKRSDMSALLQSIVDQLKELEEGVTFECRINQTYTTQILKIFLICACMDEPAQSITQNLPEPIALYGCGRCEIRGQTVKSSHNSTNSVNCFTINNNLLDQPYLRTNDRYDQLLLIKQSNDTKIEKKSSRPLNRSQKRKLKKEIQKYKESEHGILGPCSLRQLKYFDRKLLCLWLEPKHKKQDWSCYSHLHQLSAMLQTLRFPSTTTRRPRSLNKFKKLKASELRVILLFGFVVFKNLLKSKYYDHFVKLVVAVHLSEFRAVTSTMTNNIKILLREFLVDFPNLYGIRYNQQVVHSLDHIGQTVIDYGPLTSYSTFHFENILGMIMRTIKSTRREEIEMIGNLNMFRYACIHLHDSTMNIKLKNYVEKMISGRGYHASIPNILRTMHRLPFVNRICEIFSNRSLQFFSTCKIGHVRFTSLHYSNSKVADDSVVLFNVDNEQHFGLINSIFCDEDNEILFELWPLSNANVFSVSTRGRNINLPSIQEGTLDNNKNYYYISPTNIIEKCVYWKQRSRKVIFFVRYPNLEEGS</sequence>
<dbReference type="AlphaFoldDB" id="A0A819WJ62"/>
<proteinExistence type="predicted"/>
<dbReference type="Pfam" id="PF02992">
    <property type="entry name" value="Transposase_21"/>
    <property type="match status" value="1"/>
</dbReference>
<feature type="compositionally biased region" description="Acidic residues" evidence="1">
    <location>
        <begin position="84"/>
        <end position="107"/>
    </location>
</feature>